<evidence type="ECO:0000313" key="1">
    <source>
        <dbReference type="EMBL" id="KAL1883040.1"/>
    </source>
</evidence>
<comment type="caution">
    <text evidence="1">The sequence shown here is derived from an EMBL/GenBank/DDBJ whole genome shotgun (WGS) entry which is preliminary data.</text>
</comment>
<proteinExistence type="predicted"/>
<gene>
    <name evidence="1" type="ORF">VTK73DRAFT_115</name>
</gene>
<accession>A0ABR3Y526</accession>
<name>A0ABR3Y526_9PEZI</name>
<protein>
    <submittedName>
        <fullName evidence="1">Uncharacterized protein</fullName>
    </submittedName>
</protein>
<sequence>MICSDASHSMRCRSTPSRRTGALVCCQSYPGFHETKGGVRRGQKCQGLVWYDLWCGTPYLRRGIYQEHGSIRARCMVIMSGQVSREVLLQIELDCQCLRSSHQRGTMQKNHLKLCCICVYHRSRDQVRITMYWTNLQFLCGYRKRHPGWMKYGQYYCQRRG</sequence>
<dbReference type="Proteomes" id="UP001586593">
    <property type="component" value="Unassembled WGS sequence"/>
</dbReference>
<reference evidence="1 2" key="1">
    <citation type="journal article" date="2024" name="Commun. Biol.">
        <title>Comparative genomic analysis of thermophilic fungi reveals convergent evolutionary adaptations and gene losses.</title>
        <authorList>
            <person name="Steindorff A.S."/>
            <person name="Aguilar-Pontes M.V."/>
            <person name="Robinson A.J."/>
            <person name="Andreopoulos B."/>
            <person name="LaButti K."/>
            <person name="Kuo A."/>
            <person name="Mondo S."/>
            <person name="Riley R."/>
            <person name="Otillar R."/>
            <person name="Haridas S."/>
            <person name="Lipzen A."/>
            <person name="Grimwood J."/>
            <person name="Schmutz J."/>
            <person name="Clum A."/>
            <person name="Reid I.D."/>
            <person name="Moisan M.C."/>
            <person name="Butler G."/>
            <person name="Nguyen T.T.M."/>
            <person name="Dewar K."/>
            <person name="Conant G."/>
            <person name="Drula E."/>
            <person name="Henrissat B."/>
            <person name="Hansel C."/>
            <person name="Singer S."/>
            <person name="Hutchinson M.I."/>
            <person name="de Vries R.P."/>
            <person name="Natvig D.O."/>
            <person name="Powell A.J."/>
            <person name="Tsang A."/>
            <person name="Grigoriev I.V."/>
        </authorList>
    </citation>
    <scope>NUCLEOTIDE SEQUENCE [LARGE SCALE GENOMIC DNA]</scope>
    <source>
        <strain evidence="1 2">ATCC 24622</strain>
    </source>
</reference>
<evidence type="ECO:0000313" key="2">
    <source>
        <dbReference type="Proteomes" id="UP001586593"/>
    </source>
</evidence>
<keyword evidence="2" id="KW-1185">Reference proteome</keyword>
<dbReference type="EMBL" id="JAZHXJ010000010">
    <property type="protein sequence ID" value="KAL1883040.1"/>
    <property type="molecule type" value="Genomic_DNA"/>
</dbReference>
<organism evidence="1 2">
    <name type="scientific">Phialemonium thermophilum</name>
    <dbReference type="NCBI Taxonomy" id="223376"/>
    <lineage>
        <taxon>Eukaryota</taxon>
        <taxon>Fungi</taxon>
        <taxon>Dikarya</taxon>
        <taxon>Ascomycota</taxon>
        <taxon>Pezizomycotina</taxon>
        <taxon>Sordariomycetes</taxon>
        <taxon>Sordariomycetidae</taxon>
        <taxon>Cephalothecales</taxon>
        <taxon>Cephalothecaceae</taxon>
        <taxon>Phialemonium</taxon>
    </lineage>
</organism>